<dbReference type="Pfam" id="PF00756">
    <property type="entry name" value="Esterase"/>
    <property type="match status" value="1"/>
</dbReference>
<gene>
    <name evidence="3" type="ORF">EP51_32180</name>
</gene>
<feature type="signal peptide" evidence="2">
    <location>
        <begin position="1"/>
        <end position="35"/>
    </location>
</feature>
<accession>A0A076EV22</accession>
<dbReference type="PANTHER" id="PTHR48098">
    <property type="entry name" value="ENTEROCHELIN ESTERASE-RELATED"/>
    <property type="match status" value="1"/>
</dbReference>
<dbReference type="InterPro" id="IPR000801">
    <property type="entry name" value="Esterase-like"/>
</dbReference>
<dbReference type="RefSeq" id="WP_037237963.1">
    <property type="nucleotide sequence ID" value="NZ_CP008947.1"/>
</dbReference>
<dbReference type="InterPro" id="IPR050583">
    <property type="entry name" value="Mycobacterial_A85_antigen"/>
</dbReference>
<dbReference type="GO" id="GO:0016747">
    <property type="term" value="F:acyltransferase activity, transferring groups other than amino-acyl groups"/>
    <property type="evidence" value="ECO:0007669"/>
    <property type="project" value="TreeGrafter"/>
</dbReference>
<evidence type="ECO:0000313" key="4">
    <source>
        <dbReference type="Proteomes" id="UP000028488"/>
    </source>
</evidence>
<name>A0A076EV22_RHOOP</name>
<evidence type="ECO:0000256" key="1">
    <source>
        <dbReference type="SAM" id="MobiDB-lite"/>
    </source>
</evidence>
<dbReference type="Gene3D" id="3.40.50.1820">
    <property type="entry name" value="alpha/beta hydrolase"/>
    <property type="match status" value="1"/>
</dbReference>
<reference evidence="3 4" key="1">
    <citation type="submission" date="2014-07" db="EMBL/GenBank/DDBJ databases">
        <title>Genome Sequence of Rhodococcus opacus Strain R7, a Biodegrader of Mono- and Polycyclic Aromatic Hydrocarbons.</title>
        <authorList>
            <person name="Di Gennaro P."/>
            <person name="Zampolli J."/>
            <person name="Presti I."/>
            <person name="Cappelletti M."/>
            <person name="D'Ursi P."/>
            <person name="Orro A."/>
            <person name="Mezzelani A."/>
            <person name="Milanesi L."/>
        </authorList>
    </citation>
    <scope>NUCLEOTIDE SEQUENCE [LARGE SCALE GENOMIC DNA]</scope>
    <source>
        <strain evidence="3 4">R7</strain>
    </source>
</reference>
<evidence type="ECO:0000256" key="2">
    <source>
        <dbReference type="SAM" id="SignalP"/>
    </source>
</evidence>
<keyword evidence="2" id="KW-0732">Signal</keyword>
<organism evidence="3 4">
    <name type="scientific">Rhodococcus opacus</name>
    <name type="common">Nocardia opaca</name>
    <dbReference type="NCBI Taxonomy" id="37919"/>
    <lineage>
        <taxon>Bacteria</taxon>
        <taxon>Bacillati</taxon>
        <taxon>Actinomycetota</taxon>
        <taxon>Actinomycetes</taxon>
        <taxon>Mycobacteriales</taxon>
        <taxon>Nocardiaceae</taxon>
        <taxon>Rhodococcus</taxon>
    </lineage>
</organism>
<evidence type="ECO:0000313" key="3">
    <source>
        <dbReference type="EMBL" id="AII09037.1"/>
    </source>
</evidence>
<dbReference type="EMBL" id="CP008947">
    <property type="protein sequence ID" value="AII09037.1"/>
    <property type="molecule type" value="Genomic_DNA"/>
</dbReference>
<dbReference type="eggNOG" id="COG0627">
    <property type="taxonomic scope" value="Bacteria"/>
</dbReference>
<protein>
    <submittedName>
        <fullName evidence="3">Esterase</fullName>
    </submittedName>
</protein>
<feature type="chain" id="PRO_5001712002" evidence="2">
    <location>
        <begin position="36"/>
        <end position="347"/>
    </location>
</feature>
<feature type="region of interest" description="Disordered" evidence="1">
    <location>
        <begin position="34"/>
        <end position="56"/>
    </location>
</feature>
<dbReference type="SUPFAM" id="SSF53474">
    <property type="entry name" value="alpha/beta-Hydrolases"/>
    <property type="match status" value="1"/>
</dbReference>
<dbReference type="AlphaFoldDB" id="A0A076EV22"/>
<sequence length="347" mass="36572">MVNRTAAGRYGVRFALAVALTTAIPCLGVQASASADPTEDTSVADGGSHLVSTDEIDDRQSTMQVYSASMDREIPLRVITPADTSEPRPTLYLLNGAGGGEDSATWQARTDVVDFFADKNVNVVTPMEGAFSYYTDWEQTDPELGNNKWTTFLTQELPPIVDSALGTNGVNSIAGISMAGSSVLSLAQSAPGLYESVGAYSGCAMTSTDPGRTYVQLVVEGRGGGDTSNMWGPEDGPGWTANDPYINAEKLRGLDIYVSNGSGLPGPGDQLNGPGINGDVGTLANQILLGGAIEAATNQCTHALADKLNELQIPATFDFRPVGTHSWSYWQEDLHKSWPMLAASIGL</sequence>
<dbReference type="Proteomes" id="UP000028488">
    <property type="component" value="Chromosome"/>
</dbReference>
<proteinExistence type="predicted"/>
<dbReference type="PANTHER" id="PTHR48098:SF1">
    <property type="entry name" value="DIACYLGLYCEROL ACYLTRANSFERASE_MYCOLYLTRANSFERASE AG85A"/>
    <property type="match status" value="1"/>
</dbReference>
<dbReference type="InterPro" id="IPR029058">
    <property type="entry name" value="AB_hydrolase_fold"/>
</dbReference>